<keyword evidence="3" id="KW-1185">Reference proteome</keyword>
<dbReference type="OrthoDB" id="126282at2759"/>
<dbReference type="Proteomes" id="UP000694044">
    <property type="component" value="Unassembled WGS sequence"/>
</dbReference>
<evidence type="ECO:0000313" key="2">
    <source>
        <dbReference type="EMBL" id="KAG7377210.1"/>
    </source>
</evidence>
<accession>A0A8T1VAC1</accession>
<feature type="compositionally biased region" description="Polar residues" evidence="1">
    <location>
        <begin position="1"/>
        <end position="10"/>
    </location>
</feature>
<sequence length="151" mass="17225">MAPTSHQARVSQRRPTPAARRRRFRKADDELFAVVICVAAFLRLRASRKKDPVVRERISWSVHAGTPLQEKEFTQYYRMKYSSFQELLRIVAPYLVVDYYQSMRRSRGTPPLSPAGMLQCALSWLGGGSYHHIRVISPGSVVQLSIASFTV</sequence>
<reference evidence="2" key="1">
    <citation type="submission" date="2021-02" db="EMBL/GenBank/DDBJ databases">
        <authorList>
            <person name="Palmer J.M."/>
        </authorList>
    </citation>
    <scope>NUCLEOTIDE SEQUENCE</scope>
    <source>
        <strain evidence="2">SCRP734</strain>
    </source>
</reference>
<dbReference type="AlphaFoldDB" id="A0A8T1VAC1"/>
<evidence type="ECO:0000256" key="1">
    <source>
        <dbReference type="SAM" id="MobiDB-lite"/>
    </source>
</evidence>
<name>A0A8T1VAC1_9STRA</name>
<proteinExistence type="predicted"/>
<feature type="region of interest" description="Disordered" evidence="1">
    <location>
        <begin position="1"/>
        <end position="22"/>
    </location>
</feature>
<evidence type="ECO:0000313" key="3">
    <source>
        <dbReference type="Proteomes" id="UP000694044"/>
    </source>
</evidence>
<comment type="caution">
    <text evidence="2">The sequence shown here is derived from an EMBL/GenBank/DDBJ whole genome shotgun (WGS) entry which is preliminary data.</text>
</comment>
<dbReference type="EMBL" id="JAGDFM010000562">
    <property type="protein sequence ID" value="KAG7377210.1"/>
    <property type="molecule type" value="Genomic_DNA"/>
</dbReference>
<organism evidence="2 3">
    <name type="scientific">Phytophthora pseudosyringae</name>
    <dbReference type="NCBI Taxonomy" id="221518"/>
    <lineage>
        <taxon>Eukaryota</taxon>
        <taxon>Sar</taxon>
        <taxon>Stramenopiles</taxon>
        <taxon>Oomycota</taxon>
        <taxon>Peronosporomycetes</taxon>
        <taxon>Peronosporales</taxon>
        <taxon>Peronosporaceae</taxon>
        <taxon>Phytophthora</taxon>
    </lineage>
</organism>
<gene>
    <name evidence="2" type="ORF">PHYPSEUDO_012027</name>
</gene>
<protein>
    <submittedName>
        <fullName evidence="2">Uncharacterized protein</fullName>
    </submittedName>
</protein>